<comment type="subcellular location">
    <subcellularLocation>
        <location evidence="1">Secreted</location>
    </subcellularLocation>
</comment>
<dbReference type="GO" id="GO:0031012">
    <property type="term" value="C:extracellular matrix"/>
    <property type="evidence" value="ECO:0007669"/>
    <property type="project" value="TreeGrafter"/>
</dbReference>
<comment type="caution">
    <text evidence="8">The sequence shown here is derived from an EMBL/GenBank/DDBJ whole genome shotgun (WGS) entry which is preliminary data.</text>
</comment>
<keyword evidence="6" id="KW-0732">Signal</keyword>
<dbReference type="InterPro" id="IPR045371">
    <property type="entry name" value="ADAMTS_CR_3"/>
</dbReference>
<dbReference type="InterPro" id="IPR001134">
    <property type="entry name" value="Netrin_domain"/>
</dbReference>
<dbReference type="Gene3D" id="2.60.120.830">
    <property type="match status" value="1"/>
</dbReference>
<dbReference type="InterPro" id="IPR018933">
    <property type="entry name" value="Netrin_module_non-TIMP"/>
</dbReference>
<dbReference type="GO" id="GO:0030198">
    <property type="term" value="P:extracellular matrix organization"/>
    <property type="evidence" value="ECO:0007669"/>
    <property type="project" value="InterPro"/>
</dbReference>
<gene>
    <name evidence="8" type="ORF">HOLleu_29110</name>
</gene>
<evidence type="ECO:0000256" key="2">
    <source>
        <dbReference type="ARBA" id="ARBA00022525"/>
    </source>
</evidence>
<keyword evidence="3 4" id="KW-1015">Disulfide bond</keyword>
<dbReference type="PRINTS" id="PR01857">
    <property type="entry name" value="ADAMTSFAMILY"/>
</dbReference>
<dbReference type="AlphaFoldDB" id="A0A9Q1BN00"/>
<dbReference type="Gene3D" id="2.20.100.10">
    <property type="entry name" value="Thrombospondin type-1 (TSP1) repeat"/>
    <property type="match status" value="1"/>
</dbReference>
<evidence type="ECO:0000256" key="3">
    <source>
        <dbReference type="ARBA" id="ARBA00023157"/>
    </source>
</evidence>
<dbReference type="SUPFAM" id="SSF82895">
    <property type="entry name" value="TSP-1 type 1 repeat"/>
    <property type="match status" value="1"/>
</dbReference>
<feature type="chain" id="PRO_5040403485" evidence="6">
    <location>
        <begin position="18"/>
        <end position="540"/>
    </location>
</feature>
<dbReference type="SMART" id="SM00643">
    <property type="entry name" value="C345C"/>
    <property type="match status" value="1"/>
</dbReference>
<dbReference type="InterPro" id="IPR008993">
    <property type="entry name" value="TIMP-like_OB-fold"/>
</dbReference>
<dbReference type="OrthoDB" id="5984913at2759"/>
<feature type="disulfide bond" evidence="4">
    <location>
        <begin position="44"/>
        <end position="81"/>
    </location>
</feature>
<dbReference type="InterPro" id="IPR013273">
    <property type="entry name" value="ADAMTS/ADAMTS-like"/>
</dbReference>
<proteinExistence type="predicted"/>
<dbReference type="Pfam" id="PF05986">
    <property type="entry name" value="ADAMTS_spacer1"/>
    <property type="match status" value="1"/>
</dbReference>
<dbReference type="InterPro" id="IPR050439">
    <property type="entry name" value="ADAMTS_ADAMTS-like"/>
</dbReference>
<feature type="compositionally biased region" description="Basic and acidic residues" evidence="5">
    <location>
        <begin position="334"/>
        <end position="352"/>
    </location>
</feature>
<protein>
    <submittedName>
        <fullName evidence="8">A disintegrin and metalloproteinase with thrombospondin motifs 18</fullName>
    </submittedName>
</protein>
<evidence type="ECO:0000313" key="9">
    <source>
        <dbReference type="Proteomes" id="UP001152320"/>
    </source>
</evidence>
<dbReference type="InterPro" id="IPR036383">
    <property type="entry name" value="TSP1_rpt_sf"/>
</dbReference>
<organism evidence="8 9">
    <name type="scientific">Holothuria leucospilota</name>
    <name type="common">Black long sea cucumber</name>
    <name type="synonym">Mertensiothuria leucospilota</name>
    <dbReference type="NCBI Taxonomy" id="206669"/>
    <lineage>
        <taxon>Eukaryota</taxon>
        <taxon>Metazoa</taxon>
        <taxon>Echinodermata</taxon>
        <taxon>Eleutherozoa</taxon>
        <taxon>Echinozoa</taxon>
        <taxon>Holothuroidea</taxon>
        <taxon>Aspidochirotacea</taxon>
        <taxon>Aspidochirotida</taxon>
        <taxon>Holothuriidae</taxon>
        <taxon>Holothuria</taxon>
    </lineage>
</organism>
<dbReference type="PROSITE" id="PS50092">
    <property type="entry name" value="TSP1"/>
    <property type="match status" value="1"/>
</dbReference>
<evidence type="ECO:0000256" key="6">
    <source>
        <dbReference type="SAM" id="SignalP"/>
    </source>
</evidence>
<keyword evidence="2" id="KW-0964">Secreted</keyword>
<feature type="disulfide bond" evidence="4">
    <location>
        <begin position="48"/>
        <end position="86"/>
    </location>
</feature>
<evidence type="ECO:0000256" key="1">
    <source>
        <dbReference type="ARBA" id="ARBA00004613"/>
    </source>
</evidence>
<sequence length="540" mass="61492">MELITCFLLLVSSIARGQSNFVEISRQVGSRKGYWSPWNYWTACSRTCGGGVTFRTRYCLHGNSLTDLSHCQGDSREYSLCNTEICPDGSLDFRRVQCSMYDTVDQYGIVRHWIPVGGTDDSCLLSCEKQLNNIQRLSRNFGIVVDGTPCSANTQRGVCIQGQCRTVGCNNQLDSILQLDSCGVCGGSNNSCGTFKGTFTITLAGEELYHYYEVVTFQPGTRNITVEEESEVNYLALSVGNAYYLNGDWDIHRPSTFTAAGAVFTYDRRRDGYERIWSLGPINTVVQISVIVRAKDPIVLYEFYLPPVLSKGTADKSNQSSSSISNSFVPNTVDVRESSESEPLNKPDISKNGLKHLEQLTKNVTAPQRKISEQYETFNKTRNPHHRENTAKRLSKTERRELCGNCEKPKGKVRNFCLSDFVVRAIVLDRSIIRDMTRYDVQILQTFTNKVMLFSREYFWVPNICNCPRLKIEREYIIMGNRVESPSTRENLLMIGPDKMVLRWKQEKFDLWNNIQSTSSTKCSKILRKEQRKARNKRTP</sequence>
<dbReference type="GO" id="GO:0004222">
    <property type="term" value="F:metalloendopeptidase activity"/>
    <property type="evidence" value="ECO:0007669"/>
    <property type="project" value="TreeGrafter"/>
</dbReference>
<dbReference type="SUPFAM" id="SSF50242">
    <property type="entry name" value="TIMP-like"/>
    <property type="match status" value="1"/>
</dbReference>
<name>A0A9Q1BN00_HOLLE</name>
<dbReference type="SMART" id="SM00209">
    <property type="entry name" value="TSP1"/>
    <property type="match status" value="1"/>
</dbReference>
<dbReference type="Proteomes" id="UP001152320">
    <property type="component" value="Chromosome 14"/>
</dbReference>
<dbReference type="GO" id="GO:0006508">
    <property type="term" value="P:proteolysis"/>
    <property type="evidence" value="ECO:0007669"/>
    <property type="project" value="TreeGrafter"/>
</dbReference>
<feature type="region of interest" description="Disordered" evidence="5">
    <location>
        <begin position="313"/>
        <end position="352"/>
    </location>
</feature>
<dbReference type="Pfam" id="PF19236">
    <property type="entry name" value="ADAMTS_CR_3"/>
    <property type="match status" value="1"/>
</dbReference>
<dbReference type="InterPro" id="IPR010294">
    <property type="entry name" value="ADAMTS_spacer1"/>
</dbReference>
<dbReference type="GO" id="GO:0005576">
    <property type="term" value="C:extracellular region"/>
    <property type="evidence" value="ECO:0007669"/>
    <property type="project" value="UniProtKB-SubCell"/>
</dbReference>
<dbReference type="FunFam" id="2.20.100.10:FF:000001">
    <property type="entry name" value="semaphorin-5A isoform X1"/>
    <property type="match status" value="1"/>
</dbReference>
<dbReference type="PANTHER" id="PTHR13723">
    <property type="entry name" value="ADAMTS A DISINTEGRIN AND METALLOPROTEASE WITH THROMBOSPONDIN MOTIFS PROTEASE"/>
    <property type="match status" value="1"/>
</dbReference>
<dbReference type="Pfam" id="PF01759">
    <property type="entry name" value="NTR"/>
    <property type="match status" value="1"/>
</dbReference>
<evidence type="ECO:0000256" key="5">
    <source>
        <dbReference type="SAM" id="MobiDB-lite"/>
    </source>
</evidence>
<feature type="disulfide bond" evidence="4">
    <location>
        <begin position="59"/>
        <end position="71"/>
    </location>
</feature>
<evidence type="ECO:0000259" key="7">
    <source>
        <dbReference type="PROSITE" id="PS50189"/>
    </source>
</evidence>
<dbReference type="Pfam" id="PF00090">
    <property type="entry name" value="TSP_1"/>
    <property type="match status" value="1"/>
</dbReference>
<evidence type="ECO:0000313" key="8">
    <source>
        <dbReference type="EMBL" id="KAJ8029662.1"/>
    </source>
</evidence>
<feature type="domain" description="NTR" evidence="7">
    <location>
        <begin position="403"/>
        <end position="523"/>
    </location>
</feature>
<dbReference type="PROSITE" id="PS50189">
    <property type="entry name" value="NTR"/>
    <property type="match status" value="1"/>
</dbReference>
<accession>A0A9Q1BN00</accession>
<keyword evidence="9" id="KW-1185">Reference proteome</keyword>
<dbReference type="PANTHER" id="PTHR13723:SF200">
    <property type="entry name" value="ADAM METALLOPEPTIDASE WITH THROMBOSPONDIN TYPE 1 MOTIF B, ISOFORM B"/>
    <property type="match status" value="1"/>
</dbReference>
<feature type="compositionally biased region" description="Low complexity" evidence="5">
    <location>
        <begin position="317"/>
        <end position="327"/>
    </location>
</feature>
<dbReference type="EMBL" id="JAIZAY010000014">
    <property type="protein sequence ID" value="KAJ8029662.1"/>
    <property type="molecule type" value="Genomic_DNA"/>
</dbReference>
<dbReference type="Gene3D" id="2.40.50.120">
    <property type="match status" value="1"/>
</dbReference>
<evidence type="ECO:0000256" key="4">
    <source>
        <dbReference type="PIRSR" id="PIRSR613273-3"/>
    </source>
</evidence>
<reference evidence="8" key="1">
    <citation type="submission" date="2021-10" db="EMBL/GenBank/DDBJ databases">
        <title>Tropical sea cucumber genome reveals ecological adaptation and Cuvierian tubules defense mechanism.</title>
        <authorList>
            <person name="Chen T."/>
        </authorList>
    </citation>
    <scope>NUCLEOTIDE SEQUENCE</scope>
    <source>
        <strain evidence="8">Nanhai2018</strain>
        <tissue evidence="8">Muscle</tissue>
    </source>
</reference>
<feature type="signal peptide" evidence="6">
    <location>
        <begin position="1"/>
        <end position="17"/>
    </location>
</feature>
<dbReference type="InterPro" id="IPR000884">
    <property type="entry name" value="TSP1_rpt"/>
</dbReference>